<gene>
    <name evidence="2" type="primary">P0671F11.8</name>
</gene>
<evidence type="ECO:0000313" key="3">
    <source>
        <dbReference type="Proteomes" id="UP000000763"/>
    </source>
</evidence>
<evidence type="ECO:0000256" key="1">
    <source>
        <dbReference type="SAM" id="MobiDB-lite"/>
    </source>
</evidence>
<reference evidence="3" key="2">
    <citation type="journal article" date="2008" name="Nucleic Acids Res.">
        <title>The rice annotation project database (RAP-DB): 2008 update.</title>
        <authorList>
            <consortium name="The rice annotation project (RAP)"/>
        </authorList>
    </citation>
    <scope>GENOME REANNOTATION</scope>
    <source>
        <strain evidence="3">cv. Nipponbare</strain>
    </source>
</reference>
<evidence type="ECO:0000313" key="2">
    <source>
        <dbReference type="EMBL" id="BAD05345.1"/>
    </source>
</evidence>
<dbReference type="EMBL" id="AP004634">
    <property type="protein sequence ID" value="BAD05345.1"/>
    <property type="molecule type" value="Genomic_DNA"/>
</dbReference>
<organism evidence="2 3">
    <name type="scientific">Oryza sativa subsp. japonica</name>
    <name type="common">Rice</name>
    <dbReference type="NCBI Taxonomy" id="39947"/>
    <lineage>
        <taxon>Eukaryota</taxon>
        <taxon>Viridiplantae</taxon>
        <taxon>Streptophyta</taxon>
        <taxon>Embryophyta</taxon>
        <taxon>Tracheophyta</taxon>
        <taxon>Spermatophyta</taxon>
        <taxon>Magnoliopsida</taxon>
        <taxon>Liliopsida</taxon>
        <taxon>Poales</taxon>
        <taxon>Poaceae</taxon>
        <taxon>BOP clade</taxon>
        <taxon>Oryzoideae</taxon>
        <taxon>Oryzeae</taxon>
        <taxon>Oryzinae</taxon>
        <taxon>Oryza</taxon>
        <taxon>Oryza sativa</taxon>
    </lineage>
</organism>
<reference evidence="3" key="1">
    <citation type="journal article" date="2005" name="Nature">
        <title>The map-based sequence of the rice genome.</title>
        <authorList>
            <consortium name="International rice genome sequencing project (IRGSP)"/>
            <person name="Matsumoto T."/>
            <person name="Wu J."/>
            <person name="Kanamori H."/>
            <person name="Katayose Y."/>
            <person name="Fujisawa M."/>
            <person name="Namiki N."/>
            <person name="Mizuno H."/>
            <person name="Yamamoto K."/>
            <person name="Antonio B.A."/>
            <person name="Baba T."/>
            <person name="Sakata K."/>
            <person name="Nagamura Y."/>
            <person name="Aoki H."/>
            <person name="Arikawa K."/>
            <person name="Arita K."/>
            <person name="Bito T."/>
            <person name="Chiden Y."/>
            <person name="Fujitsuka N."/>
            <person name="Fukunaka R."/>
            <person name="Hamada M."/>
            <person name="Harada C."/>
            <person name="Hayashi A."/>
            <person name="Hijishita S."/>
            <person name="Honda M."/>
            <person name="Hosokawa S."/>
            <person name="Ichikawa Y."/>
            <person name="Idonuma A."/>
            <person name="Iijima M."/>
            <person name="Ikeda M."/>
            <person name="Ikeno M."/>
            <person name="Ito K."/>
            <person name="Ito S."/>
            <person name="Ito T."/>
            <person name="Ito Y."/>
            <person name="Ito Y."/>
            <person name="Iwabuchi A."/>
            <person name="Kamiya K."/>
            <person name="Karasawa W."/>
            <person name="Kurita K."/>
            <person name="Katagiri S."/>
            <person name="Kikuta A."/>
            <person name="Kobayashi H."/>
            <person name="Kobayashi N."/>
            <person name="Machita K."/>
            <person name="Maehara T."/>
            <person name="Masukawa M."/>
            <person name="Mizubayashi T."/>
            <person name="Mukai Y."/>
            <person name="Nagasaki H."/>
            <person name="Nagata Y."/>
            <person name="Naito S."/>
            <person name="Nakashima M."/>
            <person name="Nakama Y."/>
            <person name="Nakamichi Y."/>
            <person name="Nakamura M."/>
            <person name="Meguro A."/>
            <person name="Negishi M."/>
            <person name="Ohta I."/>
            <person name="Ohta T."/>
            <person name="Okamoto M."/>
            <person name="Ono N."/>
            <person name="Saji S."/>
            <person name="Sakaguchi M."/>
            <person name="Sakai K."/>
            <person name="Shibata M."/>
            <person name="Shimokawa T."/>
            <person name="Song J."/>
            <person name="Takazaki Y."/>
            <person name="Terasawa K."/>
            <person name="Tsugane M."/>
            <person name="Tsuji K."/>
            <person name="Ueda S."/>
            <person name="Waki K."/>
            <person name="Yamagata H."/>
            <person name="Yamamoto M."/>
            <person name="Yamamoto S."/>
            <person name="Yamane H."/>
            <person name="Yoshiki S."/>
            <person name="Yoshihara R."/>
            <person name="Yukawa K."/>
            <person name="Zhong H."/>
            <person name="Yano M."/>
            <person name="Yuan Q."/>
            <person name="Ouyang S."/>
            <person name="Liu J."/>
            <person name="Jones K.M."/>
            <person name="Gansberger K."/>
            <person name="Moffat K."/>
            <person name="Hill J."/>
            <person name="Bera J."/>
            <person name="Fadrosh D."/>
            <person name="Jin S."/>
            <person name="Johri S."/>
            <person name="Kim M."/>
            <person name="Overton L."/>
            <person name="Reardon M."/>
            <person name="Tsitrin T."/>
            <person name="Vuong H."/>
            <person name="Weaver B."/>
            <person name="Ciecko A."/>
            <person name="Tallon L."/>
            <person name="Jackson J."/>
            <person name="Pai G."/>
            <person name="Aken S.V."/>
            <person name="Utterback T."/>
            <person name="Reidmuller S."/>
            <person name="Feldblyum T."/>
            <person name="Hsiao J."/>
            <person name="Zismann V."/>
            <person name="Iobst S."/>
            <person name="de Vazeille A.R."/>
            <person name="Buell C.R."/>
            <person name="Ying K."/>
            <person name="Li Y."/>
            <person name="Lu T."/>
            <person name="Huang Y."/>
            <person name="Zhao Q."/>
            <person name="Feng Q."/>
            <person name="Zhang L."/>
            <person name="Zhu J."/>
            <person name="Weng Q."/>
            <person name="Mu J."/>
            <person name="Lu Y."/>
            <person name="Fan D."/>
            <person name="Liu Y."/>
            <person name="Guan J."/>
            <person name="Zhang Y."/>
            <person name="Yu S."/>
            <person name="Liu X."/>
            <person name="Zhang Y."/>
            <person name="Hong G."/>
            <person name="Han B."/>
            <person name="Choisne N."/>
            <person name="Demange N."/>
            <person name="Orjeda G."/>
            <person name="Samain S."/>
            <person name="Cattolico L."/>
            <person name="Pelletier E."/>
            <person name="Couloux A."/>
            <person name="Segurens B."/>
            <person name="Wincker P."/>
            <person name="D'Hont A."/>
            <person name="Scarpelli C."/>
            <person name="Weissenbach J."/>
            <person name="Salanoubat M."/>
            <person name="Quetier F."/>
            <person name="Yu Y."/>
            <person name="Kim H.R."/>
            <person name="Rambo T."/>
            <person name="Currie J."/>
            <person name="Collura K."/>
            <person name="Luo M."/>
            <person name="Yang T."/>
            <person name="Ammiraju J.S.S."/>
            <person name="Engler F."/>
            <person name="Soderlund C."/>
            <person name="Wing R.A."/>
            <person name="Palmer L.E."/>
            <person name="de la Bastide M."/>
            <person name="Spiegel L."/>
            <person name="Nascimento L."/>
            <person name="Zutavern T."/>
            <person name="O'Shaughnessy A."/>
            <person name="Dike S."/>
            <person name="Dedhia N."/>
            <person name="Preston R."/>
            <person name="Balija V."/>
            <person name="McCombie W.R."/>
            <person name="Chow T."/>
            <person name="Chen H."/>
            <person name="Chung M."/>
            <person name="Chen C."/>
            <person name="Shaw J."/>
            <person name="Wu H."/>
            <person name="Hsiao K."/>
            <person name="Chao Y."/>
            <person name="Chu M."/>
            <person name="Cheng C."/>
            <person name="Hour A."/>
            <person name="Lee P."/>
            <person name="Lin S."/>
            <person name="Lin Y."/>
            <person name="Liou J."/>
            <person name="Liu S."/>
            <person name="Hsing Y."/>
            <person name="Raghuvanshi S."/>
            <person name="Mohanty A."/>
            <person name="Bharti A.K."/>
            <person name="Gaur A."/>
            <person name="Gupta V."/>
            <person name="Kumar D."/>
            <person name="Ravi V."/>
            <person name="Vij S."/>
            <person name="Kapur A."/>
            <person name="Khurana P."/>
            <person name="Khurana P."/>
            <person name="Khurana J.P."/>
            <person name="Tyagi A.K."/>
            <person name="Gaikwad K."/>
            <person name="Singh A."/>
            <person name="Dalal V."/>
            <person name="Srivastava S."/>
            <person name="Dixit A."/>
            <person name="Pal A.K."/>
            <person name="Ghazi I.A."/>
            <person name="Yadav M."/>
            <person name="Pandit A."/>
            <person name="Bhargava A."/>
            <person name="Sureshbabu K."/>
            <person name="Batra K."/>
            <person name="Sharma T.R."/>
            <person name="Mohapatra T."/>
            <person name="Singh N.K."/>
            <person name="Messing J."/>
            <person name="Nelson A.B."/>
            <person name="Fuks G."/>
            <person name="Kavchok S."/>
            <person name="Keizer G."/>
            <person name="Linton E."/>
            <person name="Llaca V."/>
            <person name="Song R."/>
            <person name="Tanyolac B."/>
            <person name="Young S."/>
            <person name="Ho-Il K."/>
            <person name="Hahn J.H."/>
            <person name="Sangsakoo G."/>
            <person name="Vanavichit A."/>
            <person name="de Mattos Luiz.A.T."/>
            <person name="Zimmer P.D."/>
            <person name="Malone G."/>
            <person name="Dellagostin O."/>
            <person name="de Oliveira A.C."/>
            <person name="Bevan M."/>
            <person name="Bancroft I."/>
            <person name="Minx P."/>
            <person name="Cordum H."/>
            <person name="Wilson R."/>
            <person name="Cheng Z."/>
            <person name="Jin W."/>
            <person name="Jiang J."/>
            <person name="Leong S.A."/>
            <person name="Iwama H."/>
            <person name="Gojobori T."/>
            <person name="Itoh T."/>
            <person name="Niimura Y."/>
            <person name="Fujii Y."/>
            <person name="Habara T."/>
            <person name="Sakai H."/>
            <person name="Sato Y."/>
            <person name="Wilson G."/>
            <person name="Kumar K."/>
            <person name="McCouch S."/>
            <person name="Juretic N."/>
            <person name="Hoen D."/>
            <person name="Wright S."/>
            <person name="Bruskiewich R."/>
            <person name="Bureau T."/>
            <person name="Miyao A."/>
            <person name="Hirochika H."/>
            <person name="Nishikawa T."/>
            <person name="Kadowaki K."/>
            <person name="Sugiura M."/>
            <person name="Burr B."/>
            <person name="Sasaki T."/>
        </authorList>
    </citation>
    <scope>NUCLEOTIDE SEQUENCE [LARGE SCALE GENOMIC DNA]</scope>
    <source>
        <strain evidence="3">cv. Nipponbare</strain>
    </source>
</reference>
<accession>Q6ZBF7</accession>
<name>Q6ZBF7_ORYSJ</name>
<sequence length="191" mass="21452">MKADQQRLRLQGGATTRFDCGRWEEERLTDRRVSGRLEEVEVRGRVDDGGVEKEEDVVVGGVGRAAQPYSKCLPRHRYIQPPLGCLVESVYVTIPLALGYTKSLELFVLNVDIFTCDNTWQEVQNNPQNEKNDMFEMSLPSLANEEKADASALSEEGIKGKLNGAEITQGPRPKWDPSGVRPNQVEHDPRE</sequence>
<proteinExistence type="predicted"/>
<dbReference type="AlphaFoldDB" id="Q6ZBF7"/>
<feature type="region of interest" description="Disordered" evidence="1">
    <location>
        <begin position="142"/>
        <end position="191"/>
    </location>
</feature>
<protein>
    <submittedName>
        <fullName evidence="2">Uncharacterized protein</fullName>
    </submittedName>
</protein>
<dbReference type="Proteomes" id="UP000000763">
    <property type="component" value="Chromosome 8"/>
</dbReference>